<keyword evidence="4 9" id="KW-0808">Transferase</keyword>
<feature type="transmembrane region" description="Helical" evidence="9">
    <location>
        <begin position="148"/>
        <end position="169"/>
    </location>
</feature>
<keyword evidence="3 9" id="KW-1003">Cell membrane</keyword>
<dbReference type="NCBIfam" id="TIGR00546">
    <property type="entry name" value="lnt"/>
    <property type="match status" value="1"/>
</dbReference>
<dbReference type="GO" id="GO:0042158">
    <property type="term" value="P:lipoprotein biosynthetic process"/>
    <property type="evidence" value="ECO:0007669"/>
    <property type="project" value="UniProtKB-UniRule"/>
</dbReference>
<dbReference type="UniPathway" id="UPA00666"/>
<feature type="domain" description="CN hydrolase" evidence="10">
    <location>
        <begin position="210"/>
        <end position="452"/>
    </location>
</feature>
<evidence type="ECO:0000256" key="5">
    <source>
        <dbReference type="ARBA" id="ARBA00022692"/>
    </source>
</evidence>
<evidence type="ECO:0000256" key="7">
    <source>
        <dbReference type="ARBA" id="ARBA00023136"/>
    </source>
</evidence>
<dbReference type="AlphaFoldDB" id="A0A849KQR6"/>
<feature type="transmembrane region" description="Helical" evidence="9">
    <location>
        <begin position="16"/>
        <end position="33"/>
    </location>
</feature>
<dbReference type="PROSITE" id="PS50263">
    <property type="entry name" value="CN_HYDROLASE"/>
    <property type="match status" value="1"/>
</dbReference>
<evidence type="ECO:0000313" key="12">
    <source>
        <dbReference type="Proteomes" id="UP000572377"/>
    </source>
</evidence>
<dbReference type="Pfam" id="PF00795">
    <property type="entry name" value="CN_hydrolase"/>
    <property type="match status" value="1"/>
</dbReference>
<proteinExistence type="inferred from homology"/>
<feature type="transmembrane region" description="Helical" evidence="9">
    <location>
        <begin position="45"/>
        <end position="62"/>
    </location>
</feature>
<organism evidence="11 12">
    <name type="scientific">Halovulum dunhuangense</name>
    <dbReference type="NCBI Taxonomy" id="1505036"/>
    <lineage>
        <taxon>Bacteria</taxon>
        <taxon>Pseudomonadati</taxon>
        <taxon>Pseudomonadota</taxon>
        <taxon>Alphaproteobacteria</taxon>
        <taxon>Rhodobacterales</taxon>
        <taxon>Paracoccaceae</taxon>
        <taxon>Halovulum</taxon>
    </lineage>
</organism>
<dbReference type="Proteomes" id="UP000572377">
    <property type="component" value="Unassembled WGS sequence"/>
</dbReference>
<gene>
    <name evidence="9 11" type="primary">lnt</name>
    <name evidence="11" type="ORF">HMH01_03080</name>
</gene>
<comment type="subcellular location">
    <subcellularLocation>
        <location evidence="1 9">Cell membrane</location>
        <topology evidence="1 9">Multi-pass membrane protein</topology>
    </subcellularLocation>
</comment>
<evidence type="ECO:0000256" key="4">
    <source>
        <dbReference type="ARBA" id="ARBA00022679"/>
    </source>
</evidence>
<evidence type="ECO:0000256" key="1">
    <source>
        <dbReference type="ARBA" id="ARBA00004651"/>
    </source>
</evidence>
<feature type="transmembrane region" description="Helical" evidence="9">
    <location>
        <begin position="107"/>
        <end position="128"/>
    </location>
</feature>
<dbReference type="Gene3D" id="3.60.110.10">
    <property type="entry name" value="Carbon-nitrogen hydrolase"/>
    <property type="match status" value="1"/>
</dbReference>
<sequence>MALGAGAAMGLGHAPYDLPFAALLALPLLFHLWQTAPGWRGAAMTGWLAGTGYFGLTLSWIVEPFLIDVARHGFMAPFALVFMATGLALFWALGFGVARRAVPHGRWAAALGLATALALSEALRAFVLTGFPWALPGYAWTGTPVAQAAALVGPHGLTALVLLLCLLPALLRPAPVLLGLGGLAALWGAGAIRLAQAPAIAPDAPAIRLVQPNASQQLKWRGDMVQVFYERQIAFTQAPAEAPLAAVIWSETAVPFLLDDRPDLQADIAAAAGPGTAAILGIRRLEGAENWYNTLAVLDAAGGTLASYDKHHLVPFGEYMPLRDRLRALGLSFLADGLVGSFSTGPGPRLLSVPGLPPFQPLICYEAIFPHQILRGPDRPDWLLQITNDAWFGSWSGPYQHLAQARMRAIEQGLPLARAANTGVSAMIDGHGRITRALPLNVAGFIDAALPPPLPPTPYARLGDAPVLAALLALLLTAALTARRRG</sequence>
<dbReference type="SUPFAM" id="SSF56317">
    <property type="entry name" value="Carbon-nitrogen hydrolase"/>
    <property type="match status" value="1"/>
</dbReference>
<keyword evidence="6 9" id="KW-1133">Transmembrane helix</keyword>
<keyword evidence="5 9" id="KW-0812">Transmembrane</keyword>
<dbReference type="CDD" id="cd07571">
    <property type="entry name" value="ALP_N-acyl_transferase"/>
    <property type="match status" value="1"/>
</dbReference>
<dbReference type="InterPro" id="IPR045378">
    <property type="entry name" value="LNT_N"/>
</dbReference>
<feature type="transmembrane region" description="Helical" evidence="9">
    <location>
        <begin position="74"/>
        <end position="95"/>
    </location>
</feature>
<dbReference type="InterPro" id="IPR003010">
    <property type="entry name" value="C-N_Hydrolase"/>
</dbReference>
<evidence type="ECO:0000256" key="8">
    <source>
        <dbReference type="ARBA" id="ARBA00023315"/>
    </source>
</evidence>
<evidence type="ECO:0000256" key="3">
    <source>
        <dbReference type="ARBA" id="ARBA00022475"/>
    </source>
</evidence>
<dbReference type="GO" id="GO:0016410">
    <property type="term" value="F:N-acyltransferase activity"/>
    <property type="evidence" value="ECO:0007669"/>
    <property type="project" value="UniProtKB-UniRule"/>
</dbReference>
<dbReference type="PANTHER" id="PTHR38686">
    <property type="entry name" value="APOLIPOPROTEIN N-ACYLTRANSFERASE"/>
    <property type="match status" value="1"/>
</dbReference>
<dbReference type="PANTHER" id="PTHR38686:SF1">
    <property type="entry name" value="APOLIPOPROTEIN N-ACYLTRANSFERASE"/>
    <property type="match status" value="1"/>
</dbReference>
<evidence type="ECO:0000256" key="9">
    <source>
        <dbReference type="HAMAP-Rule" id="MF_01148"/>
    </source>
</evidence>
<dbReference type="InterPro" id="IPR036526">
    <property type="entry name" value="C-N_Hydrolase_sf"/>
</dbReference>
<dbReference type="HAMAP" id="MF_01148">
    <property type="entry name" value="Lnt"/>
    <property type="match status" value="1"/>
</dbReference>
<keyword evidence="8 9" id="KW-0012">Acyltransferase</keyword>
<comment type="caution">
    <text evidence="11">The sequence shown here is derived from an EMBL/GenBank/DDBJ whole genome shotgun (WGS) entry which is preliminary data.</text>
</comment>
<dbReference type="EC" id="2.3.1.269" evidence="9"/>
<comment type="function">
    <text evidence="9">Catalyzes the phospholipid dependent N-acylation of the N-terminal cysteine of apolipoprotein, the last step in lipoprotein maturation.</text>
</comment>
<dbReference type="InterPro" id="IPR004563">
    <property type="entry name" value="Apolipo_AcylTrfase"/>
</dbReference>
<feature type="transmembrane region" description="Helical" evidence="9">
    <location>
        <begin position="176"/>
        <end position="195"/>
    </location>
</feature>
<evidence type="ECO:0000313" key="11">
    <source>
        <dbReference type="EMBL" id="NNU79413.1"/>
    </source>
</evidence>
<dbReference type="GO" id="GO:0005886">
    <property type="term" value="C:plasma membrane"/>
    <property type="evidence" value="ECO:0007669"/>
    <property type="project" value="UniProtKB-SubCell"/>
</dbReference>
<protein>
    <recommendedName>
        <fullName evidence="9">Apolipoprotein N-acyltransferase</fullName>
        <shortName evidence="9">ALP N-acyltransferase</shortName>
        <ecNumber evidence="9">2.3.1.269</ecNumber>
    </recommendedName>
</protein>
<reference evidence="11 12" key="1">
    <citation type="submission" date="2020-05" db="EMBL/GenBank/DDBJ databases">
        <title>Gimesia benthica sp. nov., a novel planctomycete isolated from a deep-sea water sample of the Northwest Indian Ocean.</title>
        <authorList>
            <person name="Wang J."/>
            <person name="Ruan C."/>
            <person name="Song L."/>
            <person name="Zhu Y."/>
            <person name="Li A."/>
            <person name="Zheng X."/>
            <person name="Wang L."/>
            <person name="Lu Z."/>
            <person name="Huang Y."/>
            <person name="Du W."/>
            <person name="Zhou Y."/>
            <person name="Huang L."/>
            <person name="Dai X."/>
        </authorList>
    </citation>
    <scope>NUCLEOTIDE SEQUENCE [LARGE SCALE GENOMIC DNA]</scope>
    <source>
        <strain evidence="11 12">YYQ-30</strain>
    </source>
</reference>
<dbReference type="Pfam" id="PF20154">
    <property type="entry name" value="LNT_N"/>
    <property type="match status" value="1"/>
</dbReference>
<name>A0A849KQR6_9RHOB</name>
<evidence type="ECO:0000256" key="6">
    <source>
        <dbReference type="ARBA" id="ARBA00022989"/>
    </source>
</evidence>
<dbReference type="EMBL" id="JABFBC010000001">
    <property type="protein sequence ID" value="NNU79413.1"/>
    <property type="molecule type" value="Genomic_DNA"/>
</dbReference>
<comment type="pathway">
    <text evidence="9">Protein modification; lipoprotein biosynthesis (N-acyl transfer).</text>
</comment>
<keyword evidence="12" id="KW-1185">Reference proteome</keyword>
<accession>A0A849KQR6</accession>
<evidence type="ECO:0000256" key="2">
    <source>
        <dbReference type="ARBA" id="ARBA00010065"/>
    </source>
</evidence>
<keyword evidence="7 9" id="KW-0472">Membrane</keyword>
<keyword evidence="11" id="KW-0449">Lipoprotein</keyword>
<comment type="catalytic activity">
    <reaction evidence="9">
        <text>N-terminal S-1,2-diacyl-sn-glyceryl-L-cysteinyl-[lipoprotein] + a glycerophospholipid = N-acyl-S-1,2-diacyl-sn-glyceryl-L-cysteinyl-[lipoprotein] + a 2-acyl-sn-glycero-3-phospholipid + H(+)</text>
        <dbReference type="Rhea" id="RHEA:48228"/>
        <dbReference type="Rhea" id="RHEA-COMP:14681"/>
        <dbReference type="Rhea" id="RHEA-COMP:14684"/>
        <dbReference type="ChEBI" id="CHEBI:15378"/>
        <dbReference type="ChEBI" id="CHEBI:136912"/>
        <dbReference type="ChEBI" id="CHEBI:140656"/>
        <dbReference type="ChEBI" id="CHEBI:140657"/>
        <dbReference type="ChEBI" id="CHEBI:140660"/>
        <dbReference type="EC" id="2.3.1.269"/>
    </reaction>
</comment>
<evidence type="ECO:0000259" key="10">
    <source>
        <dbReference type="PROSITE" id="PS50263"/>
    </source>
</evidence>
<comment type="similarity">
    <text evidence="2 9">Belongs to the CN hydrolase family. Apolipoprotein N-acyltransferase subfamily.</text>
</comment>